<evidence type="ECO:0000313" key="3">
    <source>
        <dbReference type="Proteomes" id="UP000572817"/>
    </source>
</evidence>
<feature type="chain" id="PRO_5034508210" evidence="1">
    <location>
        <begin position="20"/>
        <end position="254"/>
    </location>
</feature>
<gene>
    <name evidence="2" type="ORF">GTA08_BOTSDO13200</name>
</gene>
<accession>A0A8H4J3E3</accession>
<feature type="signal peptide" evidence="1">
    <location>
        <begin position="1"/>
        <end position="19"/>
    </location>
</feature>
<reference evidence="2" key="1">
    <citation type="submission" date="2020-04" db="EMBL/GenBank/DDBJ databases">
        <title>Genome Assembly and Annotation of Botryosphaeria dothidea sdau 11-99, a Latent Pathogen of Apple Fruit Ring Rot in China.</title>
        <authorList>
            <person name="Yu C."/>
            <person name="Diao Y."/>
            <person name="Lu Q."/>
            <person name="Zhao J."/>
            <person name="Cui S."/>
            <person name="Peng C."/>
            <person name="He B."/>
            <person name="Liu H."/>
        </authorList>
    </citation>
    <scope>NUCLEOTIDE SEQUENCE [LARGE SCALE GENOMIC DNA]</scope>
    <source>
        <strain evidence="2">Sdau11-99</strain>
    </source>
</reference>
<keyword evidence="1" id="KW-0732">Signal</keyword>
<protein>
    <submittedName>
        <fullName evidence="2">Uncharacterized protein</fullName>
    </submittedName>
</protein>
<sequence length="254" mass="25942">MHKTTLFILLASTAAPVTAQTSSNTTTTATKTADTSNNNPTFLTTTFFNPIPALTPHASVIGTNATDPSQETYHIHCPPGASSATPTVTNPAHPAETDPFSLFVSGACAIPTDGMTLACGLGTVTVAATDGPATWDNHMVDEAARVVFDQEAFLPLEHVATMWGRLVVTAGVEKLRAAATASATGGSASSPASSSPSAGAAAGRFDAVSAAATFGVLVAVLMTTLKMSELPPDPMASFVMIGRILASLYTRSML</sequence>
<proteinExistence type="predicted"/>
<evidence type="ECO:0000256" key="1">
    <source>
        <dbReference type="SAM" id="SignalP"/>
    </source>
</evidence>
<dbReference type="EMBL" id="WWBZ02000011">
    <property type="protein sequence ID" value="KAF4311179.1"/>
    <property type="molecule type" value="Genomic_DNA"/>
</dbReference>
<comment type="caution">
    <text evidence="2">The sequence shown here is derived from an EMBL/GenBank/DDBJ whole genome shotgun (WGS) entry which is preliminary data.</text>
</comment>
<evidence type="ECO:0000313" key="2">
    <source>
        <dbReference type="EMBL" id="KAF4311179.1"/>
    </source>
</evidence>
<dbReference type="AlphaFoldDB" id="A0A8H4J3E3"/>
<dbReference type="Proteomes" id="UP000572817">
    <property type="component" value="Unassembled WGS sequence"/>
</dbReference>
<keyword evidence="3" id="KW-1185">Reference proteome</keyword>
<organism evidence="2 3">
    <name type="scientific">Botryosphaeria dothidea</name>
    <dbReference type="NCBI Taxonomy" id="55169"/>
    <lineage>
        <taxon>Eukaryota</taxon>
        <taxon>Fungi</taxon>
        <taxon>Dikarya</taxon>
        <taxon>Ascomycota</taxon>
        <taxon>Pezizomycotina</taxon>
        <taxon>Dothideomycetes</taxon>
        <taxon>Dothideomycetes incertae sedis</taxon>
        <taxon>Botryosphaeriales</taxon>
        <taxon>Botryosphaeriaceae</taxon>
        <taxon>Botryosphaeria</taxon>
    </lineage>
</organism>
<name>A0A8H4J3E3_9PEZI</name>